<dbReference type="AlphaFoldDB" id="A0AA39V9P3"/>
<protein>
    <submittedName>
        <fullName evidence="2">Uncharacterized protein</fullName>
    </submittedName>
</protein>
<organism evidence="2 3">
    <name type="scientific">Acer saccharum</name>
    <name type="common">Sugar maple</name>
    <dbReference type="NCBI Taxonomy" id="4024"/>
    <lineage>
        <taxon>Eukaryota</taxon>
        <taxon>Viridiplantae</taxon>
        <taxon>Streptophyta</taxon>
        <taxon>Embryophyta</taxon>
        <taxon>Tracheophyta</taxon>
        <taxon>Spermatophyta</taxon>
        <taxon>Magnoliopsida</taxon>
        <taxon>eudicotyledons</taxon>
        <taxon>Gunneridae</taxon>
        <taxon>Pentapetalae</taxon>
        <taxon>rosids</taxon>
        <taxon>malvids</taxon>
        <taxon>Sapindales</taxon>
        <taxon>Sapindaceae</taxon>
        <taxon>Hippocastanoideae</taxon>
        <taxon>Acereae</taxon>
        <taxon>Acer</taxon>
    </lineage>
</organism>
<feature type="region of interest" description="Disordered" evidence="1">
    <location>
        <begin position="1"/>
        <end position="65"/>
    </location>
</feature>
<evidence type="ECO:0000313" key="3">
    <source>
        <dbReference type="Proteomes" id="UP001168877"/>
    </source>
</evidence>
<keyword evidence="3" id="KW-1185">Reference proteome</keyword>
<feature type="compositionally biased region" description="Basic and acidic residues" evidence="1">
    <location>
        <begin position="1"/>
        <end position="12"/>
    </location>
</feature>
<gene>
    <name evidence="2" type="ORF">LWI29_027194</name>
</gene>
<dbReference type="Proteomes" id="UP001168877">
    <property type="component" value="Unassembled WGS sequence"/>
</dbReference>
<evidence type="ECO:0000256" key="1">
    <source>
        <dbReference type="SAM" id="MobiDB-lite"/>
    </source>
</evidence>
<proteinExistence type="predicted"/>
<sequence length="288" mass="33639">MEIERNNDEKKSYYHSPSSDDFDPQEENSQLSVEEFLPPPIEDDSPLLDNSNPQEEYSPMSVEEYSPQSVENYSPLLDEMSIEENTIEEYTPGMLEDDENQQSSRMEMDEADIEGYRNFEIQLAGFITKLEGHNMDLSSSLYEQLLGFGDLIVSEWAWSDGGLEFIWKDVIHALLKVLPEELQQHNYVTLTLIKADILTTFNEALEIILDYDDHRLHKNLRKHAALSVGSSLKTQKRYDRKAGWYINNAFKNYLVEEKYYLPQDDKHSIYAHLERILHEIPESFRITN</sequence>
<evidence type="ECO:0000313" key="2">
    <source>
        <dbReference type="EMBL" id="KAK0572171.1"/>
    </source>
</evidence>
<accession>A0AA39V9P3</accession>
<name>A0AA39V9P3_ACESA</name>
<dbReference type="EMBL" id="JAUESC010000388">
    <property type="protein sequence ID" value="KAK0572171.1"/>
    <property type="molecule type" value="Genomic_DNA"/>
</dbReference>
<comment type="caution">
    <text evidence="2">The sequence shown here is derived from an EMBL/GenBank/DDBJ whole genome shotgun (WGS) entry which is preliminary data.</text>
</comment>
<reference evidence="2" key="1">
    <citation type="journal article" date="2022" name="Plant J.">
        <title>Strategies of tolerance reflected in two North American maple genomes.</title>
        <authorList>
            <person name="McEvoy S.L."/>
            <person name="Sezen U.U."/>
            <person name="Trouern-Trend A."/>
            <person name="McMahon S.M."/>
            <person name="Schaberg P.G."/>
            <person name="Yang J."/>
            <person name="Wegrzyn J.L."/>
            <person name="Swenson N.G."/>
        </authorList>
    </citation>
    <scope>NUCLEOTIDE SEQUENCE</scope>
    <source>
        <strain evidence="2">NS2018</strain>
    </source>
</reference>
<reference evidence="2" key="2">
    <citation type="submission" date="2023-06" db="EMBL/GenBank/DDBJ databases">
        <authorList>
            <person name="Swenson N.G."/>
            <person name="Wegrzyn J.L."/>
            <person name="Mcevoy S.L."/>
        </authorList>
    </citation>
    <scope>NUCLEOTIDE SEQUENCE</scope>
    <source>
        <strain evidence="2">NS2018</strain>
        <tissue evidence="2">Leaf</tissue>
    </source>
</reference>